<feature type="transmembrane region" description="Helical" evidence="1">
    <location>
        <begin position="133"/>
        <end position="150"/>
    </location>
</feature>
<name>A0A9Q3XSF6_9LACO</name>
<feature type="transmembrane region" description="Helical" evidence="1">
    <location>
        <begin position="109"/>
        <end position="126"/>
    </location>
</feature>
<keyword evidence="1" id="KW-0472">Membrane</keyword>
<feature type="transmembrane region" description="Helical" evidence="1">
    <location>
        <begin position="197"/>
        <end position="219"/>
    </location>
</feature>
<dbReference type="Proteomes" id="UP000752647">
    <property type="component" value="Unassembled WGS sequence"/>
</dbReference>
<dbReference type="InterPro" id="IPR046062">
    <property type="entry name" value="DUF6020"/>
</dbReference>
<feature type="transmembrane region" description="Helical" evidence="1">
    <location>
        <begin position="431"/>
        <end position="451"/>
    </location>
</feature>
<organism evidence="2 3">
    <name type="scientific">Leuconostoc gasicomitatum</name>
    <dbReference type="NCBI Taxonomy" id="115778"/>
    <lineage>
        <taxon>Bacteria</taxon>
        <taxon>Bacillati</taxon>
        <taxon>Bacillota</taxon>
        <taxon>Bacilli</taxon>
        <taxon>Lactobacillales</taxon>
        <taxon>Lactobacillaceae</taxon>
        <taxon>Leuconostoc</taxon>
        <taxon>Leuconostoc gelidum group</taxon>
    </lineage>
</organism>
<dbReference type="AlphaFoldDB" id="A0A9Q3XSF6"/>
<feature type="transmembrane region" description="Helical" evidence="1">
    <location>
        <begin position="77"/>
        <end position="97"/>
    </location>
</feature>
<protein>
    <submittedName>
        <fullName evidence="2">Uncharacterized protein</fullName>
    </submittedName>
</protein>
<evidence type="ECO:0000313" key="3">
    <source>
        <dbReference type="Proteomes" id="UP000752647"/>
    </source>
</evidence>
<keyword evidence="1" id="KW-1133">Transmembrane helix</keyword>
<feature type="transmembrane region" description="Helical" evidence="1">
    <location>
        <begin position="457"/>
        <end position="476"/>
    </location>
</feature>
<comment type="caution">
    <text evidence="2">The sequence shown here is derived from an EMBL/GenBank/DDBJ whole genome shotgun (WGS) entry which is preliminary data.</text>
</comment>
<dbReference type="EMBL" id="JAHBFI010000001">
    <property type="protein sequence ID" value="MBZ5961844.1"/>
    <property type="molecule type" value="Genomic_DNA"/>
</dbReference>
<dbReference type="Pfam" id="PF19484">
    <property type="entry name" value="DUF6020"/>
    <property type="match status" value="1"/>
</dbReference>
<accession>A0A9Q3XSF6</accession>
<feature type="transmembrane region" description="Helical" evidence="1">
    <location>
        <begin position="400"/>
        <end position="424"/>
    </location>
</feature>
<feature type="transmembrane region" description="Helical" evidence="1">
    <location>
        <begin position="49"/>
        <end position="65"/>
    </location>
</feature>
<evidence type="ECO:0000256" key="1">
    <source>
        <dbReference type="SAM" id="Phobius"/>
    </source>
</evidence>
<feature type="transmembrane region" description="Helical" evidence="1">
    <location>
        <begin position="7"/>
        <end position="29"/>
    </location>
</feature>
<reference evidence="2" key="1">
    <citation type="submission" date="2021-05" db="EMBL/GenBank/DDBJ databases">
        <title>Pangenome of Leuconostoc gelidum warrants species status for Leuconostoc gelidum subsp. gasicomitatum.</title>
        <authorList>
            <person name="Johansson P."/>
            <person name="Sade E."/>
            <person name="Hultman J."/>
            <person name="Auvinen P."/>
            <person name="Bjorkroth J."/>
        </authorList>
    </citation>
    <scope>NUCLEOTIDE SEQUENCE</scope>
    <source>
        <strain evidence="2">A.21.4</strain>
    </source>
</reference>
<keyword evidence="1" id="KW-0812">Transmembrane</keyword>
<feature type="transmembrane region" description="Helical" evidence="1">
    <location>
        <begin position="170"/>
        <end position="190"/>
    </location>
</feature>
<evidence type="ECO:0000313" key="2">
    <source>
        <dbReference type="EMBL" id="MBZ5961844.1"/>
    </source>
</evidence>
<sequence length="491" mass="56248">MKTSRRTFYFLVILIAWLPYWWAFFPIIVSYDGAAQLANFFGLSYPNNHQPYTAAAIMGVLIKFFMKLTNNNSTWSFALYAGLIGSCSAIVCSRLVVKFGTAFGRNIQWLSLLLFALFPLFPFYAFSYDKTAPFLIGIGMSFSALISIAIDKNLNNHLWELAIGTVVTSVFRSDGYYVMVIVLLACVVVLRSKQLLLCLISIIVLMTVITKVIFPMAFIEPGLPGDSISVPLQQVAYTVKTHEAQLKGSKLYDDLNKIMPLKKITEAYNPNLADYVKFNYGNTYNNENKSKKEAFETFLKERSKYGIRNFLKLWLRLGMKYPFDYVKAWIYQVDSYYSPTNDNEQEKSSGQLFMNLNQVWVQNRITDVMRQLNFSVDYNGSEFAKKFKNRLLTPLHNNNIIYKIFLSAWLYDWLLIISSLILLVKMIRKKVSIVWGLPFLLPLGVLGVAMLTPVDGGMRYILPVIMALPMCIAVIFDTNHLNIKDKNREII</sequence>
<proteinExistence type="predicted"/>
<gene>
    <name evidence="2" type="ORF">KIJ12_01455</name>
</gene>